<sequence length="141" mass="15803">MSRVRRLLSRMSGVLSSVSTDRSERAATDCTATDCTATERVDVEIDRTRSEVDLLVDEGMTSRSYLYHLVEAADGPVRQQRLVEESRLPESTVSRLLSEFESEGHLVRHRIGRENVVCLPGRDPVEFDPGTPATSTNDPRR</sequence>
<dbReference type="InterPro" id="IPR055767">
    <property type="entry name" value="DUF7343"/>
</dbReference>
<reference evidence="3 4" key="1">
    <citation type="journal article" date="2019" name="Int. J. Syst. Evol. Microbiol.">
        <title>The Global Catalogue of Microorganisms (GCM) 10K type strain sequencing project: providing services to taxonomists for standard genome sequencing and annotation.</title>
        <authorList>
            <consortium name="The Broad Institute Genomics Platform"/>
            <consortium name="The Broad Institute Genome Sequencing Center for Infectious Disease"/>
            <person name="Wu L."/>
            <person name="Ma J."/>
        </authorList>
    </citation>
    <scope>NUCLEOTIDE SEQUENCE [LARGE SCALE GENOMIC DNA]</scope>
    <source>
        <strain evidence="3 4">NBRC 111368</strain>
    </source>
</reference>
<dbReference type="Proteomes" id="UP001596328">
    <property type="component" value="Unassembled WGS sequence"/>
</dbReference>
<dbReference type="AlphaFoldDB" id="A0ABD5S3L0"/>
<dbReference type="SUPFAM" id="SSF46785">
    <property type="entry name" value="Winged helix' DNA-binding domain"/>
    <property type="match status" value="1"/>
</dbReference>
<dbReference type="InterPro" id="IPR036388">
    <property type="entry name" value="WH-like_DNA-bd_sf"/>
</dbReference>
<dbReference type="Gene3D" id="1.10.10.10">
    <property type="entry name" value="Winged helix-like DNA-binding domain superfamily/Winged helix DNA-binding domain"/>
    <property type="match status" value="1"/>
</dbReference>
<keyword evidence="4" id="KW-1185">Reference proteome</keyword>
<proteinExistence type="predicted"/>
<name>A0ABD5S3L0_9EURY</name>
<feature type="domain" description="DUF7343" evidence="2">
    <location>
        <begin position="67"/>
        <end position="120"/>
    </location>
</feature>
<gene>
    <name evidence="3" type="ORF">ACFQE1_17525</name>
</gene>
<dbReference type="EMBL" id="JBHSWU010000908">
    <property type="protein sequence ID" value="MFC6726130.1"/>
    <property type="molecule type" value="Genomic_DNA"/>
</dbReference>
<protein>
    <submittedName>
        <fullName evidence="3">Helix-turn-helix transcriptional regulator</fullName>
    </submittedName>
</protein>
<comment type="caution">
    <text evidence="3">The sequence shown here is derived from an EMBL/GenBank/DDBJ whole genome shotgun (WGS) entry which is preliminary data.</text>
</comment>
<feature type="non-terminal residue" evidence="3">
    <location>
        <position position="141"/>
    </location>
</feature>
<feature type="compositionally biased region" description="Polar residues" evidence="1">
    <location>
        <begin position="132"/>
        <end position="141"/>
    </location>
</feature>
<dbReference type="Pfam" id="PF24034">
    <property type="entry name" value="DUF7343"/>
    <property type="match status" value="1"/>
</dbReference>
<organism evidence="3 4">
    <name type="scientific">Halobium palmae</name>
    <dbReference type="NCBI Taxonomy" id="1776492"/>
    <lineage>
        <taxon>Archaea</taxon>
        <taxon>Methanobacteriati</taxon>
        <taxon>Methanobacteriota</taxon>
        <taxon>Stenosarchaea group</taxon>
        <taxon>Halobacteria</taxon>
        <taxon>Halobacteriales</taxon>
        <taxon>Haloferacaceae</taxon>
        <taxon>Halobium</taxon>
    </lineage>
</organism>
<evidence type="ECO:0000256" key="1">
    <source>
        <dbReference type="SAM" id="MobiDB-lite"/>
    </source>
</evidence>
<dbReference type="InterPro" id="IPR036390">
    <property type="entry name" value="WH_DNA-bd_sf"/>
</dbReference>
<accession>A0ABD5S3L0</accession>
<evidence type="ECO:0000259" key="2">
    <source>
        <dbReference type="Pfam" id="PF24034"/>
    </source>
</evidence>
<feature type="region of interest" description="Disordered" evidence="1">
    <location>
        <begin position="120"/>
        <end position="141"/>
    </location>
</feature>
<evidence type="ECO:0000313" key="4">
    <source>
        <dbReference type="Proteomes" id="UP001596328"/>
    </source>
</evidence>
<evidence type="ECO:0000313" key="3">
    <source>
        <dbReference type="EMBL" id="MFC6726130.1"/>
    </source>
</evidence>